<dbReference type="InterPro" id="IPR013783">
    <property type="entry name" value="Ig-like_fold"/>
</dbReference>
<keyword evidence="2" id="KW-0119">Carbohydrate metabolism</keyword>
<dbReference type="SUPFAM" id="SSF48452">
    <property type="entry name" value="TPR-like"/>
    <property type="match status" value="1"/>
</dbReference>
<feature type="transmembrane region" description="Helical" evidence="4">
    <location>
        <begin position="422"/>
        <end position="446"/>
    </location>
</feature>
<keyword evidence="1" id="KW-0378">Hydrolase</keyword>
<feature type="compositionally biased region" description="Low complexity" evidence="3">
    <location>
        <begin position="456"/>
        <end position="465"/>
    </location>
</feature>
<feature type="region of interest" description="Disordered" evidence="3">
    <location>
        <begin position="225"/>
        <end position="401"/>
    </location>
</feature>
<keyword evidence="2" id="KW-0624">Polysaccharide degradation</keyword>
<dbReference type="Pfam" id="PF13424">
    <property type="entry name" value="TPR_12"/>
    <property type="match status" value="1"/>
</dbReference>
<keyword evidence="7" id="KW-1185">Reference proteome</keyword>
<dbReference type="InterPro" id="IPR036116">
    <property type="entry name" value="FN3_sf"/>
</dbReference>
<dbReference type="InterPro" id="IPR003961">
    <property type="entry name" value="FN3_dom"/>
</dbReference>
<dbReference type="CDD" id="cd00063">
    <property type="entry name" value="FN3"/>
    <property type="match status" value="1"/>
</dbReference>
<keyword evidence="4" id="KW-0472">Membrane</keyword>
<keyword evidence="4" id="KW-0812">Transmembrane</keyword>
<evidence type="ECO:0000256" key="3">
    <source>
        <dbReference type="SAM" id="MobiDB-lite"/>
    </source>
</evidence>
<keyword evidence="1" id="KW-0326">Glycosidase</keyword>
<dbReference type="Gene3D" id="1.25.40.10">
    <property type="entry name" value="Tetratricopeptide repeat domain"/>
    <property type="match status" value="1"/>
</dbReference>
<protein>
    <submittedName>
        <fullName evidence="6">Tetratricopeptide repeat protein</fullName>
    </submittedName>
</protein>
<dbReference type="SUPFAM" id="SSF49265">
    <property type="entry name" value="Fibronectin type III"/>
    <property type="match status" value="1"/>
</dbReference>
<evidence type="ECO:0000313" key="6">
    <source>
        <dbReference type="EMBL" id="MFC4110395.1"/>
    </source>
</evidence>
<dbReference type="EMBL" id="JBHSBN010000040">
    <property type="protein sequence ID" value="MFC4110395.1"/>
    <property type="molecule type" value="Genomic_DNA"/>
</dbReference>
<name>A0ABV8KW22_9ACTN</name>
<organism evidence="6 7">
    <name type="scientific">Micromonospora zhanjiangensis</name>
    <dbReference type="NCBI Taxonomy" id="1522057"/>
    <lineage>
        <taxon>Bacteria</taxon>
        <taxon>Bacillati</taxon>
        <taxon>Actinomycetota</taxon>
        <taxon>Actinomycetes</taxon>
        <taxon>Micromonosporales</taxon>
        <taxon>Micromonosporaceae</taxon>
        <taxon>Micromonospora</taxon>
    </lineage>
</organism>
<evidence type="ECO:0000256" key="2">
    <source>
        <dbReference type="ARBA" id="ARBA00023326"/>
    </source>
</evidence>
<comment type="caution">
    <text evidence="6">The sequence shown here is derived from an EMBL/GenBank/DDBJ whole genome shotgun (WGS) entry which is preliminary data.</text>
</comment>
<dbReference type="PROSITE" id="PS50853">
    <property type="entry name" value="FN3"/>
    <property type="match status" value="1"/>
</dbReference>
<dbReference type="Gene3D" id="2.60.40.10">
    <property type="entry name" value="Immunoglobulins"/>
    <property type="match status" value="1"/>
</dbReference>
<evidence type="ECO:0000256" key="4">
    <source>
        <dbReference type="SAM" id="Phobius"/>
    </source>
</evidence>
<dbReference type="SMART" id="SM00060">
    <property type="entry name" value="FN3"/>
    <property type="match status" value="1"/>
</dbReference>
<evidence type="ECO:0000256" key="1">
    <source>
        <dbReference type="ARBA" id="ARBA00023295"/>
    </source>
</evidence>
<evidence type="ECO:0000313" key="7">
    <source>
        <dbReference type="Proteomes" id="UP001595868"/>
    </source>
</evidence>
<reference evidence="7" key="1">
    <citation type="journal article" date="2019" name="Int. J. Syst. Evol. Microbiol.">
        <title>The Global Catalogue of Microorganisms (GCM) 10K type strain sequencing project: providing services to taxonomists for standard genome sequencing and annotation.</title>
        <authorList>
            <consortium name="The Broad Institute Genomics Platform"/>
            <consortium name="The Broad Institute Genome Sequencing Center for Infectious Disease"/>
            <person name="Wu L."/>
            <person name="Ma J."/>
        </authorList>
    </citation>
    <scope>NUCLEOTIDE SEQUENCE [LARGE SCALE GENOMIC DNA]</scope>
    <source>
        <strain evidence="7">2902at01</strain>
    </source>
</reference>
<feature type="domain" description="Fibronectin type-III" evidence="5">
    <location>
        <begin position="477"/>
        <end position="566"/>
    </location>
</feature>
<evidence type="ECO:0000259" key="5">
    <source>
        <dbReference type="PROSITE" id="PS50853"/>
    </source>
</evidence>
<dbReference type="InterPro" id="IPR011990">
    <property type="entry name" value="TPR-like_helical_dom_sf"/>
</dbReference>
<keyword evidence="4" id="KW-1133">Transmembrane helix</keyword>
<feature type="compositionally biased region" description="Basic and acidic residues" evidence="3">
    <location>
        <begin position="287"/>
        <end position="301"/>
    </location>
</feature>
<gene>
    <name evidence="6" type="ORF">ACFOX0_31310</name>
</gene>
<feature type="region of interest" description="Disordered" evidence="3">
    <location>
        <begin position="451"/>
        <end position="484"/>
    </location>
</feature>
<feature type="compositionally biased region" description="Pro residues" evidence="3">
    <location>
        <begin position="249"/>
        <end position="259"/>
    </location>
</feature>
<accession>A0ABV8KW22</accession>
<dbReference type="RefSeq" id="WP_377552762.1">
    <property type="nucleotide sequence ID" value="NZ_JBHSBN010000040.1"/>
</dbReference>
<feature type="compositionally biased region" description="Pro residues" evidence="3">
    <location>
        <begin position="466"/>
        <end position="477"/>
    </location>
</feature>
<dbReference type="Proteomes" id="UP001595868">
    <property type="component" value="Unassembled WGS sequence"/>
</dbReference>
<proteinExistence type="predicted"/>
<sequence length="569" mass="59486">MSSGFDELTRRARDLVVAGDLATAQELLGQALADTDPRPEVADPELTDAAGLQARVLLTLGEPHAAHGWALFHHAASTRLYGPSDQRTIAAAATLAAVLHRTGDDPEAALLYRDVVIELTAIDGPESLRVLAAHADLATVEYAQGQCRLARHRLEDAWQLHREVYGDGHPSGIKMLARLGAMERDCGRFDEAHEHLELAREFCRTHLPADHPLAAQIAALSRAPADPGHVCTDVPDPAADGPHPHPHPDATPPQPPPPDDATIPDPEATDREATLHPEQTNPYPTGSDRDDLPGGPEERWWPPDPDPAWPDDPAAFGTAVAGTPPDHGPPPGETTPGGTPSAADDSYWSQTGIGAPYDVGPASGADYPTGGRAWRPEGSTGGVWRPEQSGGTESVGLPAVREPADRRLPAVYRPERSGRRMLPIVLAGAVVVLLGTGAVIAGFALLDDGSPPPRPAASGTAGPAPTTGPPPAPPGSPPTNVTVSDNRQSVTLSWTYPAGAEGPVVVAGGRSGQEPRAFQELPAGSNGFTVYGLNSNQDYCFTVAVVYSADTIGRSPAVCTSRAARSPGR</sequence>